<dbReference type="Proteomes" id="UP000591844">
    <property type="component" value="Unassembled WGS sequence"/>
</dbReference>
<evidence type="ECO:0000313" key="1">
    <source>
        <dbReference type="EMBL" id="NHB94791.1"/>
    </source>
</evidence>
<keyword evidence="2" id="KW-1185">Reference proteome</keyword>
<proteinExistence type="predicted"/>
<name>A0A7X5QI38_9GAMM</name>
<dbReference type="AlphaFoldDB" id="A0A7X5QI38"/>
<feature type="non-terminal residue" evidence="1">
    <location>
        <position position="1"/>
    </location>
</feature>
<reference evidence="1 2" key="1">
    <citation type="submission" date="2018-02" db="EMBL/GenBank/DDBJ databases">
        <authorList>
            <person name="Machado R.A."/>
        </authorList>
    </citation>
    <scope>NUCLEOTIDE SEQUENCE [LARGE SCALE GENOMIC DNA]</scope>
    <source>
        <strain evidence="1 2">DSM 19724</strain>
    </source>
</reference>
<dbReference type="InterPro" id="IPR036624">
    <property type="entry name" value="Hcp1-lik_sf"/>
</dbReference>
<protein>
    <submittedName>
        <fullName evidence="1">Type VI secretion system tube protein Hcp</fullName>
    </submittedName>
</protein>
<organism evidence="1 2">
    <name type="scientific">Photorhabdus cinerea</name>
    <dbReference type="NCBI Taxonomy" id="471575"/>
    <lineage>
        <taxon>Bacteria</taxon>
        <taxon>Pseudomonadati</taxon>
        <taxon>Pseudomonadota</taxon>
        <taxon>Gammaproteobacteria</taxon>
        <taxon>Enterobacterales</taxon>
        <taxon>Morganellaceae</taxon>
        <taxon>Photorhabdus</taxon>
    </lineage>
</organism>
<dbReference type="EMBL" id="PUJW01000092">
    <property type="protein sequence ID" value="NHB94791.1"/>
    <property type="molecule type" value="Genomic_DNA"/>
</dbReference>
<dbReference type="Gene3D" id="2.30.110.20">
    <property type="entry name" value="Hcp1-like"/>
    <property type="match status" value="1"/>
</dbReference>
<evidence type="ECO:0000313" key="2">
    <source>
        <dbReference type="Proteomes" id="UP000591844"/>
    </source>
</evidence>
<accession>A0A7X5QI38</accession>
<dbReference type="SUPFAM" id="SSF141452">
    <property type="entry name" value="Hcp1-like"/>
    <property type="match status" value="1"/>
</dbReference>
<sequence length="54" mass="6262">TEATITDVSCIYPHSINDFDAMPYERVTLNYKSISWNHITAGTSAYSIWEDRNY</sequence>
<gene>
    <name evidence="1" type="ORF">C5469_22820</name>
</gene>
<comment type="caution">
    <text evidence="1">The sequence shown here is derived from an EMBL/GenBank/DDBJ whole genome shotgun (WGS) entry which is preliminary data.</text>
</comment>